<evidence type="ECO:0000313" key="3">
    <source>
        <dbReference type="Proteomes" id="UP000620156"/>
    </source>
</evidence>
<dbReference type="EMBL" id="BMQK01000003">
    <property type="protein sequence ID" value="GGQ52701.1"/>
    <property type="molecule type" value="Genomic_DNA"/>
</dbReference>
<dbReference type="Proteomes" id="UP000620156">
    <property type="component" value="Unassembled WGS sequence"/>
</dbReference>
<feature type="region of interest" description="Disordered" evidence="1">
    <location>
        <begin position="1"/>
        <end position="24"/>
    </location>
</feature>
<evidence type="ECO:0000313" key="2">
    <source>
        <dbReference type="EMBL" id="GGQ52701.1"/>
    </source>
</evidence>
<organism evidence="2 3">
    <name type="scientific">Streptomyces ruber</name>
    <dbReference type="NCBI Taxonomy" id="83378"/>
    <lineage>
        <taxon>Bacteria</taxon>
        <taxon>Bacillati</taxon>
        <taxon>Actinomycetota</taxon>
        <taxon>Actinomycetes</taxon>
        <taxon>Kitasatosporales</taxon>
        <taxon>Streptomycetaceae</taxon>
        <taxon>Streptomyces</taxon>
    </lineage>
</organism>
<protein>
    <submittedName>
        <fullName evidence="2">Uncharacterized protein</fullName>
    </submittedName>
</protein>
<dbReference type="RefSeq" id="WP_189216562.1">
    <property type="nucleotide sequence ID" value="NZ_BMQK01000003.1"/>
</dbReference>
<sequence length="87" mass="9246">MTVPPYRNPPGAAGADGPEGPAPQERCPLRAWGCTASTYRPTWRLLSAHPASDGEVEYCKCTCDAIVTLCRGELTAFTGPPAGRRLT</sequence>
<reference evidence="2" key="1">
    <citation type="journal article" date="2014" name="Int. J. Syst. Evol. Microbiol.">
        <title>Complete genome sequence of Corynebacterium casei LMG S-19264T (=DSM 44701T), isolated from a smear-ripened cheese.</title>
        <authorList>
            <consortium name="US DOE Joint Genome Institute (JGI-PGF)"/>
            <person name="Walter F."/>
            <person name="Albersmeier A."/>
            <person name="Kalinowski J."/>
            <person name="Ruckert C."/>
        </authorList>
    </citation>
    <scope>NUCLEOTIDE SEQUENCE</scope>
    <source>
        <strain evidence="2">JCM 3131</strain>
    </source>
</reference>
<reference evidence="2" key="2">
    <citation type="submission" date="2020-09" db="EMBL/GenBank/DDBJ databases">
        <authorList>
            <person name="Sun Q."/>
            <person name="Ohkuma M."/>
        </authorList>
    </citation>
    <scope>NUCLEOTIDE SEQUENCE</scope>
    <source>
        <strain evidence="2">JCM 3131</strain>
    </source>
</reference>
<comment type="caution">
    <text evidence="2">The sequence shown here is derived from an EMBL/GenBank/DDBJ whole genome shotgun (WGS) entry which is preliminary data.</text>
</comment>
<name>A0A918ESA0_9ACTN</name>
<feature type="compositionally biased region" description="Low complexity" evidence="1">
    <location>
        <begin position="9"/>
        <end position="23"/>
    </location>
</feature>
<dbReference type="AlphaFoldDB" id="A0A918ESA0"/>
<accession>A0A918ESA0</accession>
<gene>
    <name evidence="2" type="ORF">GCM10010145_22710</name>
</gene>
<proteinExistence type="predicted"/>
<keyword evidence="3" id="KW-1185">Reference proteome</keyword>
<evidence type="ECO:0000256" key="1">
    <source>
        <dbReference type="SAM" id="MobiDB-lite"/>
    </source>
</evidence>